<keyword evidence="8" id="KW-1185">Reference proteome</keyword>
<dbReference type="PROSITE" id="PS50173">
    <property type="entry name" value="UMUC"/>
    <property type="match status" value="1"/>
</dbReference>
<dbReference type="InterPro" id="IPR043128">
    <property type="entry name" value="Rev_trsase/Diguanyl_cyclase"/>
</dbReference>
<dbReference type="PANTHER" id="PTHR11076:SF33">
    <property type="entry name" value="DNA POLYMERASE KAPPA"/>
    <property type="match status" value="1"/>
</dbReference>
<keyword evidence="4 7" id="KW-0548">Nucleotidyltransferase</keyword>
<feature type="region of interest" description="Disordered" evidence="5">
    <location>
        <begin position="403"/>
        <end position="443"/>
    </location>
</feature>
<gene>
    <name evidence="4 7" type="primary">dinB</name>
    <name evidence="7" type="ORF">I6H42_04390</name>
</gene>
<dbReference type="InterPro" id="IPR001126">
    <property type="entry name" value="UmuC"/>
</dbReference>
<feature type="active site" evidence="4">
    <location>
        <position position="122"/>
    </location>
</feature>
<evidence type="ECO:0000256" key="1">
    <source>
        <dbReference type="ARBA" id="ARBA00010945"/>
    </source>
</evidence>
<keyword evidence="4" id="KW-0227">DNA damage</keyword>
<dbReference type="Pfam" id="PF11799">
    <property type="entry name" value="IMS_C"/>
    <property type="match status" value="1"/>
</dbReference>
<dbReference type="InterPro" id="IPR043502">
    <property type="entry name" value="DNA/RNA_pol_sf"/>
</dbReference>
<keyword evidence="4 7" id="KW-0808">Transferase</keyword>
<dbReference type="SUPFAM" id="SSF100879">
    <property type="entry name" value="Lesion bypass DNA polymerase (Y-family), little finger domain"/>
    <property type="match status" value="1"/>
</dbReference>
<comment type="catalytic activity">
    <reaction evidence="3 4">
        <text>DNA(n) + a 2'-deoxyribonucleoside 5'-triphosphate = DNA(n+1) + diphosphate</text>
        <dbReference type="Rhea" id="RHEA:22508"/>
        <dbReference type="Rhea" id="RHEA-COMP:17339"/>
        <dbReference type="Rhea" id="RHEA-COMP:17340"/>
        <dbReference type="ChEBI" id="CHEBI:33019"/>
        <dbReference type="ChEBI" id="CHEBI:61560"/>
        <dbReference type="ChEBI" id="CHEBI:173112"/>
        <dbReference type="EC" id="2.7.7.7"/>
    </reaction>
</comment>
<dbReference type="GO" id="GO:0003887">
    <property type="term" value="F:DNA-directed DNA polymerase activity"/>
    <property type="evidence" value="ECO:0007669"/>
    <property type="project" value="UniProtKB-UniRule"/>
</dbReference>
<dbReference type="InterPro" id="IPR036775">
    <property type="entry name" value="DNA_pol_Y-fam_lit_finger_sf"/>
</dbReference>
<dbReference type="GO" id="GO:0042276">
    <property type="term" value="P:error-prone translesion synthesis"/>
    <property type="evidence" value="ECO:0007669"/>
    <property type="project" value="TreeGrafter"/>
</dbReference>
<evidence type="ECO:0000256" key="4">
    <source>
        <dbReference type="HAMAP-Rule" id="MF_01113"/>
    </source>
</evidence>
<keyword evidence="4" id="KW-0235">DNA replication</keyword>
<dbReference type="GO" id="GO:0005829">
    <property type="term" value="C:cytosol"/>
    <property type="evidence" value="ECO:0007669"/>
    <property type="project" value="TreeGrafter"/>
</dbReference>
<feature type="domain" description="UmuC" evidence="6">
    <location>
        <begin position="23"/>
        <end position="203"/>
    </location>
</feature>
<dbReference type="Pfam" id="PF00817">
    <property type="entry name" value="IMS"/>
    <property type="match status" value="1"/>
</dbReference>
<dbReference type="EC" id="2.7.7.7" evidence="4"/>
<dbReference type="Proteomes" id="UP000595220">
    <property type="component" value="Chromosome"/>
</dbReference>
<keyword evidence="4" id="KW-0515">Mutator protein</keyword>
<dbReference type="GO" id="GO:0003684">
    <property type="term" value="F:damaged DNA binding"/>
    <property type="evidence" value="ECO:0007669"/>
    <property type="project" value="InterPro"/>
</dbReference>
<evidence type="ECO:0000256" key="2">
    <source>
        <dbReference type="ARBA" id="ARBA00025589"/>
    </source>
</evidence>
<keyword evidence="4" id="KW-0234">DNA repair</keyword>
<evidence type="ECO:0000313" key="7">
    <source>
        <dbReference type="EMBL" id="QQC44626.1"/>
    </source>
</evidence>
<dbReference type="Gene3D" id="3.30.1490.100">
    <property type="entry name" value="DNA polymerase, Y-family, little finger domain"/>
    <property type="match status" value="1"/>
</dbReference>
<comment type="cofactor">
    <cofactor evidence="4">
        <name>Mg(2+)</name>
        <dbReference type="ChEBI" id="CHEBI:18420"/>
    </cofactor>
    <text evidence="4">Binds 2 magnesium ions per subunit.</text>
</comment>
<comment type="subunit">
    <text evidence="4">Monomer.</text>
</comment>
<comment type="subcellular location">
    <subcellularLocation>
        <location evidence="4">Cytoplasm</location>
    </subcellularLocation>
</comment>
<dbReference type="InterPro" id="IPR017961">
    <property type="entry name" value="DNA_pol_Y-fam_little_finger"/>
</dbReference>
<feature type="binding site" evidence="4">
    <location>
        <position position="27"/>
    </location>
    <ligand>
        <name>Mg(2+)</name>
        <dbReference type="ChEBI" id="CHEBI:18420"/>
    </ligand>
</feature>
<dbReference type="GO" id="GO:0006261">
    <property type="term" value="P:DNA-templated DNA replication"/>
    <property type="evidence" value="ECO:0007669"/>
    <property type="project" value="UniProtKB-UniRule"/>
</dbReference>
<keyword evidence="4" id="KW-0963">Cytoplasm</keyword>
<keyword evidence="4" id="KW-0239">DNA-directed DNA polymerase</keyword>
<dbReference type="RefSeq" id="WP_083332345.1">
    <property type="nucleotide sequence ID" value="NZ_CP066065.1"/>
</dbReference>
<dbReference type="EMBL" id="CP066065">
    <property type="protein sequence ID" value="QQC44626.1"/>
    <property type="molecule type" value="Genomic_DNA"/>
</dbReference>
<dbReference type="Gene3D" id="3.30.70.270">
    <property type="match status" value="1"/>
</dbReference>
<organism evidence="7 8">
    <name type="scientific">Schaalia meyeri</name>
    <dbReference type="NCBI Taxonomy" id="52773"/>
    <lineage>
        <taxon>Bacteria</taxon>
        <taxon>Bacillati</taxon>
        <taxon>Actinomycetota</taxon>
        <taxon>Actinomycetes</taxon>
        <taxon>Actinomycetales</taxon>
        <taxon>Actinomycetaceae</taxon>
        <taxon>Schaalia</taxon>
    </lineage>
</organism>
<name>A0AAP9YCP7_9ACTO</name>
<dbReference type="GO" id="GO:0000287">
    <property type="term" value="F:magnesium ion binding"/>
    <property type="evidence" value="ECO:0007669"/>
    <property type="project" value="UniProtKB-UniRule"/>
</dbReference>
<dbReference type="PANTHER" id="PTHR11076">
    <property type="entry name" value="DNA REPAIR POLYMERASE UMUC / TRANSFERASE FAMILY MEMBER"/>
    <property type="match status" value="1"/>
</dbReference>
<proteinExistence type="inferred from homology"/>
<dbReference type="GO" id="GO:0009432">
    <property type="term" value="P:SOS response"/>
    <property type="evidence" value="ECO:0007669"/>
    <property type="project" value="TreeGrafter"/>
</dbReference>
<accession>A0AAP9YCP7</accession>
<dbReference type="SUPFAM" id="SSF56672">
    <property type="entry name" value="DNA/RNA polymerases"/>
    <property type="match status" value="1"/>
</dbReference>
<protein>
    <recommendedName>
        <fullName evidence="4">DNA polymerase IV</fullName>
        <shortName evidence="4">Pol IV</shortName>
        <ecNumber evidence="4">2.7.7.7</ecNumber>
    </recommendedName>
</protein>
<dbReference type="GO" id="GO:0006281">
    <property type="term" value="P:DNA repair"/>
    <property type="evidence" value="ECO:0007669"/>
    <property type="project" value="UniProtKB-UniRule"/>
</dbReference>
<feature type="site" description="Substrate discrimination" evidence="4">
    <location>
        <position position="32"/>
    </location>
</feature>
<keyword evidence="4" id="KW-0460">Magnesium</keyword>
<evidence type="ECO:0000256" key="5">
    <source>
        <dbReference type="SAM" id="MobiDB-lite"/>
    </source>
</evidence>
<comment type="similarity">
    <text evidence="1 4">Belongs to the DNA polymerase type-Y family.</text>
</comment>
<comment type="function">
    <text evidence="2 4">Poorly processive, error-prone DNA polymerase involved in untargeted mutagenesis. Copies undamaged DNA at stalled replication forks, which arise in vivo from mismatched or misaligned primer ends. These misaligned primers can be extended by PolIV. Exhibits no 3'-5' exonuclease (proofreading) activity. May be involved in translesional synthesis, in conjunction with the beta clamp from PolIII.</text>
</comment>
<keyword evidence="4" id="KW-0238">DNA-binding</keyword>
<dbReference type="NCBIfam" id="NF002677">
    <property type="entry name" value="PRK02406.1"/>
    <property type="match status" value="1"/>
</dbReference>
<dbReference type="InterPro" id="IPR050116">
    <property type="entry name" value="DNA_polymerase-Y"/>
</dbReference>
<sequence length="443" mass="47275">MSNAPRDTRAKRDWGSDDSHAPILHVDMDSFFAQVEMREDPTLRGRPIVVGGTSGRGVVTSATYEARAVGVRAGMPTARARALCPMAAFIPGNHSLYRRYSQEVMGILATVTPVFEQVSIDEAFLDVSGARCRLGSPTQIGCLIRSRIRESVGLPASVGIAATKSVAKVASSHAKPDGLLLIPRESTVEFLHGLPVGALWGVGGRTGAVLNREGIDTIGELAHAPITRLTRLLGGAVAHHLHDLAWGIDPRAVTNSRVEKSIGMERTFEEDIRSRADIEDFILAAAHDCARRLRASHRVAWTVVIKMRGADFCTVTRSASLVAPTDTGRDIAHAARALFAREDMPIGGVRLFGVRVEGLQSRRRGVAVTLDRDERPSASERAMDRIRSKFGAGALEPATLLGKAVPGRGGAGPTEVLGGAREDGEFGMSGPGENPAVVQETLL</sequence>
<dbReference type="HAMAP" id="MF_01113">
    <property type="entry name" value="DNApol_IV"/>
    <property type="match status" value="1"/>
</dbReference>
<dbReference type="AlphaFoldDB" id="A0AAP9YCP7"/>
<evidence type="ECO:0000259" key="6">
    <source>
        <dbReference type="PROSITE" id="PS50173"/>
    </source>
</evidence>
<dbReference type="NCBIfam" id="NF003015">
    <property type="entry name" value="PRK03858.1"/>
    <property type="match status" value="1"/>
</dbReference>
<evidence type="ECO:0000313" key="8">
    <source>
        <dbReference type="Proteomes" id="UP000595220"/>
    </source>
</evidence>
<feature type="binding site" evidence="4">
    <location>
        <position position="121"/>
    </location>
    <ligand>
        <name>Mg(2+)</name>
        <dbReference type="ChEBI" id="CHEBI:18420"/>
    </ligand>
</feature>
<reference evidence="7 8" key="1">
    <citation type="submission" date="2020-12" db="EMBL/GenBank/DDBJ databases">
        <title>FDA dAtabase for Regulatory Grade micrObial Sequences (FDA-ARGOS): Supporting development and validation of Infectious Disease Dx tests.</title>
        <authorList>
            <person name="Sproer C."/>
            <person name="Gronow S."/>
            <person name="Severitt S."/>
            <person name="Schroder I."/>
            <person name="Tallon L."/>
            <person name="Sadzewicz L."/>
            <person name="Zhao X."/>
            <person name="Boylan J."/>
            <person name="Ott S."/>
            <person name="Bowen H."/>
            <person name="Vavikolanu K."/>
            <person name="Mehta A."/>
            <person name="Aluvathingal J."/>
            <person name="Nadendla S."/>
            <person name="Lowell S."/>
            <person name="Myers T."/>
            <person name="Yan Y."/>
            <person name="Sichtig H."/>
        </authorList>
    </citation>
    <scope>NUCLEOTIDE SEQUENCE [LARGE SCALE GENOMIC DNA]</scope>
    <source>
        <strain evidence="7 8">FDAARGOS_985</strain>
    </source>
</reference>
<keyword evidence="4" id="KW-0479">Metal-binding</keyword>
<evidence type="ECO:0000256" key="3">
    <source>
        <dbReference type="ARBA" id="ARBA00049244"/>
    </source>
</evidence>
<dbReference type="InterPro" id="IPR022880">
    <property type="entry name" value="DNApol_IV"/>
</dbReference>
<dbReference type="CDD" id="cd03586">
    <property type="entry name" value="PolY_Pol_IV_kappa"/>
    <property type="match status" value="1"/>
</dbReference>
<dbReference type="Gene3D" id="3.40.1170.60">
    <property type="match status" value="1"/>
</dbReference>
<dbReference type="Gene3D" id="1.10.150.20">
    <property type="entry name" value="5' to 3' exonuclease, C-terminal subdomain"/>
    <property type="match status" value="1"/>
</dbReference>